<organism evidence="1 2">
    <name type="scientific">Nocardioides aurantiacus</name>
    <dbReference type="NCBI Taxonomy" id="86796"/>
    <lineage>
        <taxon>Bacteria</taxon>
        <taxon>Bacillati</taxon>
        <taxon>Actinomycetota</taxon>
        <taxon>Actinomycetes</taxon>
        <taxon>Propionibacteriales</taxon>
        <taxon>Nocardioidaceae</taxon>
        <taxon>Nocardioides</taxon>
    </lineage>
</organism>
<name>A0A3N2CUA0_9ACTN</name>
<proteinExistence type="predicted"/>
<keyword evidence="2" id="KW-1185">Reference proteome</keyword>
<accession>A0A3N2CUA0</accession>
<dbReference type="EMBL" id="RKHO01000001">
    <property type="protein sequence ID" value="ROR91097.1"/>
    <property type="molecule type" value="Genomic_DNA"/>
</dbReference>
<sequence length="100" mass="10882">MTAASDGTETVLWRWYDGVVLEDGPEAIRLWEPAHGEVLAQARPAYVPRGPGTRAYLSAGLLGADWWVAGPATANARDADVELDEVDKLFTENGLWDAIE</sequence>
<dbReference type="Proteomes" id="UP000281738">
    <property type="component" value="Unassembled WGS sequence"/>
</dbReference>
<reference evidence="1 2" key="1">
    <citation type="submission" date="2018-11" db="EMBL/GenBank/DDBJ databases">
        <title>Sequencing the genomes of 1000 actinobacteria strains.</title>
        <authorList>
            <person name="Klenk H.-P."/>
        </authorList>
    </citation>
    <scope>NUCLEOTIDE SEQUENCE [LARGE SCALE GENOMIC DNA]</scope>
    <source>
        <strain evidence="1 2">DSM 12652</strain>
    </source>
</reference>
<protein>
    <submittedName>
        <fullName evidence="1">Uncharacterized protein</fullName>
    </submittedName>
</protein>
<gene>
    <name evidence="1" type="ORF">EDD33_1958</name>
</gene>
<comment type="caution">
    <text evidence="1">The sequence shown here is derived from an EMBL/GenBank/DDBJ whole genome shotgun (WGS) entry which is preliminary data.</text>
</comment>
<evidence type="ECO:0000313" key="1">
    <source>
        <dbReference type="EMBL" id="ROR91097.1"/>
    </source>
</evidence>
<dbReference type="AlphaFoldDB" id="A0A3N2CUA0"/>
<evidence type="ECO:0000313" key="2">
    <source>
        <dbReference type="Proteomes" id="UP000281738"/>
    </source>
</evidence>